<feature type="compositionally biased region" description="Polar residues" evidence="1">
    <location>
        <begin position="665"/>
        <end position="678"/>
    </location>
</feature>
<organism evidence="2">
    <name type="scientific">Ackermannviridae sp. ctUml7</name>
    <dbReference type="NCBI Taxonomy" id="2825753"/>
    <lineage>
        <taxon>Viruses</taxon>
        <taxon>Duplodnaviria</taxon>
        <taxon>Heunggongvirae</taxon>
        <taxon>Uroviricota</taxon>
        <taxon>Caudoviricetes</taxon>
        <taxon>Pantevenvirales</taxon>
        <taxon>Ackermannviridae</taxon>
    </lineage>
</organism>
<dbReference type="EMBL" id="BK016230">
    <property type="protein sequence ID" value="DAG03496.1"/>
    <property type="molecule type" value="Genomic_DNA"/>
</dbReference>
<feature type="compositionally biased region" description="Acidic residues" evidence="1">
    <location>
        <begin position="113"/>
        <end position="133"/>
    </location>
</feature>
<feature type="compositionally biased region" description="Polar residues" evidence="1">
    <location>
        <begin position="694"/>
        <end position="706"/>
    </location>
</feature>
<feature type="region of interest" description="Disordered" evidence="1">
    <location>
        <begin position="663"/>
        <end position="718"/>
    </location>
</feature>
<evidence type="ECO:0000313" key="2">
    <source>
        <dbReference type="EMBL" id="DAG03496.1"/>
    </source>
</evidence>
<protein>
    <submittedName>
        <fullName evidence="2">Tail protein</fullName>
    </submittedName>
</protein>
<proteinExistence type="predicted"/>
<reference evidence="2" key="1">
    <citation type="journal article" date="2021" name="Proc. Natl. Acad. Sci. U.S.A.">
        <title>A Catalog of Tens of Thousands of Viruses from Human Metagenomes Reveals Hidden Associations with Chronic Diseases.</title>
        <authorList>
            <person name="Tisza M.J."/>
            <person name="Buck C.B."/>
        </authorList>
    </citation>
    <scope>NUCLEOTIDE SEQUENCE</scope>
    <source>
        <strain evidence="2">CtUml7</strain>
    </source>
</reference>
<evidence type="ECO:0000256" key="1">
    <source>
        <dbReference type="SAM" id="MobiDB-lite"/>
    </source>
</evidence>
<name>A0A8S5V9Y1_9CAUD</name>
<feature type="region of interest" description="Disordered" evidence="1">
    <location>
        <begin position="110"/>
        <end position="140"/>
    </location>
</feature>
<sequence>MGTRIPTVILTTPTGMEICPDGSDIRLTQFDCKWKDDGKDDIELTFESRNVQLMHSWGFVYEGLVSMSFGYTDGTMSDVIPYVIKDVERKYTEKGLSTTISLTSLSSPLDSLSVDDDSSIDVEIPDEEGSQEENESKTISQSPLEFIIGLMGDSLELIITCRGKVGYRYSRVKAGNGYIPPTFSWNSYNVVKYLLPSPITGNDASIYIGPFRDNSILEEAQQGFKPKASDIDLPDELKEFLLTPRIIDVTAKKVMATINKILSYMPEGPWYVTRRGNLFMIHDRGIFGSAKRQFNFYNDDNTILSCTIKYDGDELSKDKEEVSSQDSTLRNISRVVQYNTALKTMEEIWDRVINNNPKVIQNKSSVYVQTDSIYGLTNDVFGGDKTKNTPDLIKEGMVINTRQGLLLKQNLKYTLDGLEISKEDYDKFNEAYATAKELHKYAGIEKLYQYYLGESGDPYYYTGGDQSGVTTSVVDSDKAKSSFMKVLEQMSYGASHGNAGSNARLPNSEIVRVKHEKFYVYDPIDDKTGRVRKFSGVIRYIQTQENNDTIWEAANRLGASAMAGVTATCTIEGEPSIMDGMVVRLTGLGGDSGDYYVKAVRHSITESGGYKTTMELCRQAEETTATMLNQVREYTSYKPEDLRRRFFDQQLFGVNNRQIFIGPSNPRNWSKDASQTPMGPNDTPTDDTVWVSETGDNYMTPNSPEFQNEYVKQAGIDE</sequence>
<accession>A0A8S5V9Y1</accession>